<dbReference type="EMBL" id="JABTTQ020000348">
    <property type="protein sequence ID" value="KAK6140108.1"/>
    <property type="molecule type" value="Genomic_DNA"/>
</dbReference>
<organism evidence="3 4">
    <name type="scientific">Rehmannia glutinosa</name>
    <name type="common">Chinese foxglove</name>
    <dbReference type="NCBI Taxonomy" id="99300"/>
    <lineage>
        <taxon>Eukaryota</taxon>
        <taxon>Viridiplantae</taxon>
        <taxon>Streptophyta</taxon>
        <taxon>Embryophyta</taxon>
        <taxon>Tracheophyta</taxon>
        <taxon>Spermatophyta</taxon>
        <taxon>Magnoliopsida</taxon>
        <taxon>eudicotyledons</taxon>
        <taxon>Gunneridae</taxon>
        <taxon>Pentapetalae</taxon>
        <taxon>asterids</taxon>
        <taxon>lamiids</taxon>
        <taxon>Lamiales</taxon>
        <taxon>Orobanchaceae</taxon>
        <taxon>Rehmannieae</taxon>
        <taxon>Rehmannia</taxon>
    </lineage>
</organism>
<name>A0ABR0VXR8_REHGL</name>
<evidence type="ECO:0000256" key="2">
    <source>
        <dbReference type="SAM" id="Phobius"/>
    </source>
</evidence>
<proteinExistence type="predicted"/>
<protein>
    <recommendedName>
        <fullName evidence="5">Protein CHUP1, chloroplastic</fullName>
    </recommendedName>
</protein>
<keyword evidence="4" id="KW-1185">Reference proteome</keyword>
<comment type="caution">
    <text evidence="3">The sequence shown here is derived from an EMBL/GenBank/DDBJ whole genome shotgun (WGS) entry which is preliminary data.</text>
</comment>
<evidence type="ECO:0000313" key="3">
    <source>
        <dbReference type="EMBL" id="KAK6140108.1"/>
    </source>
</evidence>
<evidence type="ECO:0000313" key="4">
    <source>
        <dbReference type="Proteomes" id="UP001318860"/>
    </source>
</evidence>
<sequence length="329" mass="38063">MSDRKSLCPQWAELFAFRNMESSSSKMEIMKPVFLKAGIPLAATLAGFILAKIAIATGKSSFRTASSSQPSKNQVNIINQETESCDIYADKLQEELLGLKSKIQDFQDLKDQEIVLMGFENKLMLEINKIEFLEREISLLEGEKQRFDNIKVEYLEILRLLEFSSSENQKLHKRVKKLLKKNRVEGEMVTIENYNQLACELDRLQKDEASEFKELIYLRWQNACLRHELTRRNQEQEQNNFGGIAEIEEFGLDNEINRNNVGQDESYILGLTTQNHVHSKRRKLIEKLRKWVEGGEKEKHGKNKCFRRRSVSDGAEDGYFPARKSCSSA</sequence>
<feature type="coiled-coil region" evidence="1">
    <location>
        <begin position="89"/>
        <end position="181"/>
    </location>
</feature>
<accession>A0ABR0VXR8</accession>
<evidence type="ECO:0000256" key="1">
    <source>
        <dbReference type="SAM" id="Coils"/>
    </source>
</evidence>
<reference evidence="3 4" key="1">
    <citation type="journal article" date="2021" name="Comput. Struct. Biotechnol. J.">
        <title>De novo genome assembly of the potent medicinal plant Rehmannia glutinosa using nanopore technology.</title>
        <authorList>
            <person name="Ma L."/>
            <person name="Dong C."/>
            <person name="Song C."/>
            <person name="Wang X."/>
            <person name="Zheng X."/>
            <person name="Niu Y."/>
            <person name="Chen S."/>
            <person name="Feng W."/>
        </authorList>
    </citation>
    <scope>NUCLEOTIDE SEQUENCE [LARGE SCALE GENOMIC DNA]</scope>
    <source>
        <strain evidence="3">DH-2019</strain>
    </source>
</reference>
<keyword evidence="2" id="KW-1133">Transmembrane helix</keyword>
<keyword evidence="2" id="KW-0812">Transmembrane</keyword>
<feature type="transmembrane region" description="Helical" evidence="2">
    <location>
        <begin position="33"/>
        <end position="55"/>
    </location>
</feature>
<keyword evidence="2" id="KW-0472">Membrane</keyword>
<dbReference type="Proteomes" id="UP001318860">
    <property type="component" value="Unassembled WGS sequence"/>
</dbReference>
<keyword evidence="1" id="KW-0175">Coiled coil</keyword>
<evidence type="ECO:0008006" key="5">
    <source>
        <dbReference type="Google" id="ProtNLM"/>
    </source>
</evidence>
<gene>
    <name evidence="3" type="ORF">DH2020_026106</name>
</gene>